<dbReference type="Gene3D" id="3.40.190.10">
    <property type="entry name" value="Periplasmic binding protein-like II"/>
    <property type="match status" value="2"/>
</dbReference>
<proteinExistence type="inferred from homology"/>
<dbReference type="InterPro" id="IPR050490">
    <property type="entry name" value="Bact_solute-bd_prot1"/>
</dbReference>
<dbReference type="PANTHER" id="PTHR43649:SF14">
    <property type="entry name" value="BLR3389 PROTEIN"/>
    <property type="match status" value="1"/>
</dbReference>
<organism evidence="3 4">
    <name type="scientific">Desulfovibrio subterraneus</name>
    <dbReference type="NCBI Taxonomy" id="2718620"/>
    <lineage>
        <taxon>Bacteria</taxon>
        <taxon>Pseudomonadati</taxon>
        <taxon>Thermodesulfobacteriota</taxon>
        <taxon>Desulfovibrionia</taxon>
        <taxon>Desulfovibrionales</taxon>
        <taxon>Desulfovibrionaceae</taxon>
        <taxon>Desulfovibrio</taxon>
    </lineage>
</organism>
<dbReference type="GO" id="GO:0042597">
    <property type="term" value="C:periplasmic space"/>
    <property type="evidence" value="ECO:0007669"/>
    <property type="project" value="UniProtKB-SubCell"/>
</dbReference>
<accession>A0A7J0BJ11</accession>
<evidence type="ECO:0000313" key="4">
    <source>
        <dbReference type="Proteomes" id="UP000503840"/>
    </source>
</evidence>
<dbReference type="AlphaFoldDB" id="A0A7J0BJ11"/>
<name>A0A7J0BJ11_9BACT</name>
<evidence type="ECO:0000313" key="3">
    <source>
        <dbReference type="EMBL" id="GFM33686.1"/>
    </source>
</evidence>
<dbReference type="EMBL" id="BLVO01000013">
    <property type="protein sequence ID" value="GFM33686.1"/>
    <property type="molecule type" value="Genomic_DNA"/>
</dbReference>
<dbReference type="RefSeq" id="WP_174405326.1">
    <property type="nucleotide sequence ID" value="NZ_BLVO01000013.1"/>
</dbReference>
<reference evidence="3 4" key="1">
    <citation type="submission" date="2020-05" db="EMBL/GenBank/DDBJ databases">
        <title>Draft genome sequence of Desulfovibrio sp. strain HN2T.</title>
        <authorList>
            <person name="Ueno A."/>
            <person name="Tamazawa S."/>
            <person name="Tamamura S."/>
            <person name="Murakami T."/>
            <person name="Kiyama T."/>
            <person name="Inomata H."/>
            <person name="Amano Y."/>
            <person name="Miyakawa K."/>
            <person name="Tamaki H."/>
            <person name="Naganuma T."/>
            <person name="Kaneko K."/>
        </authorList>
    </citation>
    <scope>NUCLEOTIDE SEQUENCE [LARGE SCALE GENOMIC DNA]</scope>
    <source>
        <strain evidence="3 4">HN2</strain>
    </source>
</reference>
<protein>
    <submittedName>
        <fullName evidence="3">ABC transporter substrate-binding protein</fullName>
    </submittedName>
</protein>
<dbReference type="Proteomes" id="UP000503840">
    <property type="component" value="Unassembled WGS sequence"/>
</dbReference>
<comment type="subcellular location">
    <subcellularLocation>
        <location evidence="1">Periplasm</location>
    </subcellularLocation>
</comment>
<comment type="caution">
    <text evidence="3">The sequence shown here is derived from an EMBL/GenBank/DDBJ whole genome shotgun (WGS) entry which is preliminary data.</text>
</comment>
<evidence type="ECO:0000256" key="1">
    <source>
        <dbReference type="ARBA" id="ARBA00004418"/>
    </source>
</evidence>
<dbReference type="SUPFAM" id="SSF53850">
    <property type="entry name" value="Periplasmic binding protein-like II"/>
    <property type="match status" value="1"/>
</dbReference>
<gene>
    <name evidence="3" type="ORF">DSM101010T_20510</name>
</gene>
<dbReference type="InterPro" id="IPR006059">
    <property type="entry name" value="SBP"/>
</dbReference>
<dbReference type="PANTHER" id="PTHR43649">
    <property type="entry name" value="ARABINOSE-BINDING PROTEIN-RELATED"/>
    <property type="match status" value="1"/>
</dbReference>
<keyword evidence="4" id="KW-1185">Reference proteome</keyword>
<dbReference type="Pfam" id="PF01547">
    <property type="entry name" value="SBP_bac_1"/>
    <property type="match status" value="1"/>
</dbReference>
<comment type="similarity">
    <text evidence="2">Belongs to the bacterial solute-binding protein 1 family.</text>
</comment>
<sequence length="427" mass="47646">MSRIALRFLKLIVFSALCWGVLFAGTASSVLAEHPLKLLHYWTGPLSGGIDEMVAEYNARSPVSPIEAVGMDHESFKAGIKGLLASGQRPQLFSYWAGARTQYMVDAGYLAPIDEAWNAAGLDRVFPHAVAETCVYNGKRYALPVTQHVVGFFFNRNLFSSLNITPPETWDEFIEVCRTLKRAGIAPLSLGNRERWPAQFWFDYLLLRTAGPDYRDRLVKGKASYLDPQVQHAFTLWQQLIDEGFFSPATGKNDWAGAAKEVHLGKAAMTLIGTWVMGYYGEQLGWKEMQDYDFFEFPLIDPGIRKSFVGPIDVLVVARGNNGDIHGLDEALMYFARVRLQEVMSAGSGALAPSGQVPLEFYGPLKRRLAEVVQRAELWNFAYDLAVPPAAADVGLGLFAAFLRQNQDLGMLLKSTQQRMEFIYGQH</sequence>
<evidence type="ECO:0000256" key="2">
    <source>
        <dbReference type="ARBA" id="ARBA00008520"/>
    </source>
</evidence>